<feature type="transmembrane region" description="Helical" evidence="5">
    <location>
        <begin position="264"/>
        <end position="293"/>
    </location>
</feature>
<accession>A0A6A7KBA0</accession>
<dbReference type="PIRSF" id="PIRSF006060">
    <property type="entry name" value="AA_transporter"/>
    <property type="match status" value="1"/>
</dbReference>
<feature type="transmembrane region" description="Helical" evidence="5">
    <location>
        <begin position="325"/>
        <end position="343"/>
    </location>
</feature>
<evidence type="ECO:0000256" key="5">
    <source>
        <dbReference type="SAM" id="Phobius"/>
    </source>
</evidence>
<keyword evidence="3 5" id="KW-1133">Transmembrane helix</keyword>
<dbReference type="Proteomes" id="UP000440004">
    <property type="component" value="Unassembled WGS sequence"/>
</dbReference>
<feature type="transmembrane region" description="Helical" evidence="5">
    <location>
        <begin position="221"/>
        <end position="244"/>
    </location>
</feature>
<organism evidence="6 7">
    <name type="scientific">Alkalibaculum sporogenes</name>
    <dbReference type="NCBI Taxonomy" id="2655001"/>
    <lineage>
        <taxon>Bacteria</taxon>
        <taxon>Bacillati</taxon>
        <taxon>Bacillota</taxon>
        <taxon>Clostridia</taxon>
        <taxon>Eubacteriales</taxon>
        <taxon>Eubacteriaceae</taxon>
        <taxon>Alkalibaculum</taxon>
    </lineage>
</organism>
<feature type="transmembrane region" description="Helical" evidence="5">
    <location>
        <begin position="83"/>
        <end position="107"/>
    </location>
</feature>
<dbReference type="InterPro" id="IPR050598">
    <property type="entry name" value="AminoAcid_Transporter"/>
</dbReference>
<dbReference type="Pfam" id="PF13520">
    <property type="entry name" value="AA_permease_2"/>
    <property type="match status" value="1"/>
</dbReference>
<proteinExistence type="predicted"/>
<dbReference type="EMBL" id="WHNX01000023">
    <property type="protein sequence ID" value="MPW26642.1"/>
    <property type="molecule type" value="Genomic_DNA"/>
</dbReference>
<dbReference type="PANTHER" id="PTHR11785:SF512">
    <property type="entry name" value="SOBREMESA, ISOFORM B"/>
    <property type="match status" value="1"/>
</dbReference>
<evidence type="ECO:0000256" key="1">
    <source>
        <dbReference type="ARBA" id="ARBA00004141"/>
    </source>
</evidence>
<feature type="transmembrane region" description="Helical" evidence="5">
    <location>
        <begin position="113"/>
        <end position="133"/>
    </location>
</feature>
<dbReference type="InterPro" id="IPR002293">
    <property type="entry name" value="AA/rel_permease1"/>
</dbReference>
<evidence type="ECO:0000256" key="4">
    <source>
        <dbReference type="ARBA" id="ARBA00023136"/>
    </source>
</evidence>
<feature type="transmembrane region" description="Helical" evidence="5">
    <location>
        <begin position="355"/>
        <end position="373"/>
    </location>
</feature>
<name>A0A6A7KBA0_9FIRM</name>
<reference evidence="6 7" key="1">
    <citation type="submission" date="2019-10" db="EMBL/GenBank/DDBJ databases">
        <title>Alkalibaculum tamaniensis sp.nov., a new alkaliphilic acetogen, isolated on methoxylated aromatics from a mud volcano.</title>
        <authorList>
            <person name="Khomyakova M.A."/>
            <person name="Merkel A.Y."/>
            <person name="Bonch-Osmolovskaya E.A."/>
            <person name="Slobodkin A.I."/>
        </authorList>
    </citation>
    <scope>NUCLEOTIDE SEQUENCE [LARGE SCALE GENOMIC DNA]</scope>
    <source>
        <strain evidence="6 7">M08DMB</strain>
    </source>
</reference>
<dbReference type="GO" id="GO:0016020">
    <property type="term" value="C:membrane"/>
    <property type="evidence" value="ECO:0007669"/>
    <property type="project" value="UniProtKB-SubCell"/>
</dbReference>
<feature type="transmembrane region" description="Helical" evidence="5">
    <location>
        <begin position="26"/>
        <end position="48"/>
    </location>
</feature>
<dbReference type="PANTHER" id="PTHR11785">
    <property type="entry name" value="AMINO ACID TRANSPORTER"/>
    <property type="match status" value="1"/>
</dbReference>
<feature type="transmembrane region" description="Helical" evidence="5">
    <location>
        <begin position="145"/>
        <end position="164"/>
    </location>
</feature>
<evidence type="ECO:0000256" key="3">
    <source>
        <dbReference type="ARBA" id="ARBA00022989"/>
    </source>
</evidence>
<comment type="caution">
    <text evidence="6">The sequence shown here is derived from an EMBL/GenBank/DDBJ whole genome shotgun (WGS) entry which is preliminary data.</text>
</comment>
<comment type="subcellular location">
    <subcellularLocation>
        <location evidence="1">Membrane</location>
        <topology evidence="1">Multi-pass membrane protein</topology>
    </subcellularLocation>
</comment>
<gene>
    <name evidence="6" type="ORF">GC105_12670</name>
</gene>
<dbReference type="Gene3D" id="1.20.1740.10">
    <property type="entry name" value="Amino acid/polyamine transporter I"/>
    <property type="match status" value="1"/>
</dbReference>
<dbReference type="GO" id="GO:0015179">
    <property type="term" value="F:L-amino acid transmembrane transporter activity"/>
    <property type="evidence" value="ECO:0007669"/>
    <property type="project" value="TreeGrafter"/>
</dbReference>
<evidence type="ECO:0000256" key="2">
    <source>
        <dbReference type="ARBA" id="ARBA00022692"/>
    </source>
</evidence>
<keyword evidence="4 5" id="KW-0472">Membrane</keyword>
<keyword evidence="7" id="KW-1185">Reference proteome</keyword>
<evidence type="ECO:0000313" key="6">
    <source>
        <dbReference type="EMBL" id="MPW26642.1"/>
    </source>
</evidence>
<feature type="transmembrane region" description="Helical" evidence="5">
    <location>
        <begin position="409"/>
        <end position="426"/>
    </location>
</feature>
<feature type="transmembrane region" description="Helical" evidence="5">
    <location>
        <begin position="385"/>
        <end position="403"/>
    </location>
</feature>
<evidence type="ECO:0000313" key="7">
    <source>
        <dbReference type="Proteomes" id="UP000440004"/>
    </source>
</evidence>
<feature type="transmembrane region" description="Helical" evidence="5">
    <location>
        <begin position="184"/>
        <end position="209"/>
    </location>
</feature>
<keyword evidence="2 5" id="KW-0812">Transmembrane</keyword>
<protein>
    <submittedName>
        <fullName evidence="6">Amino acid permease</fullName>
    </submittedName>
</protein>
<sequence length="430" mass="46710">MVVGVVIGSGVFFKADDVLTLTDGNLILALLAWVIGAIAMVFGALVIAEFAQRIEKANGLVDYYETAYGKRFGYLMGWFNGTIYYSPLSAILAWISSLYTLVIFGVAQPDNSPVTWILAFIYLVMAYILNYYTPILAGKFQVATTIVKLIPLGLIAIVGSVFGIRNGILIENFTTASQTVGSGVGSLASAVVATAFAYDGWISAVTINNEIKDARKNLPKALAIGAIIVFVVYVTYFLGIAGALSTTTIIEQGDNAVNIAANNLFGGVAGVVLSVFVAISCLGTLNGLTIACIRMPFSLAIRGQGPMPKLLAKVNKKTEMPTYSVIYAFILSIIYLTLWYGSINNWFGRYVGIDEIPIVLIYGLYIFLYIWYMRNFKDLNIWKRFFIPSLAIIGSLIIVYGGITNPSIGIYLVISILVILSGLIFYKDSN</sequence>
<dbReference type="AlphaFoldDB" id="A0A6A7KBA0"/>